<name>A0A2J6RKA7_HYAVF</name>
<dbReference type="EMBL" id="KZ613947">
    <property type="protein sequence ID" value="PMD38927.1"/>
    <property type="molecule type" value="Genomic_DNA"/>
</dbReference>
<proteinExistence type="predicted"/>
<evidence type="ECO:0000313" key="2">
    <source>
        <dbReference type="EMBL" id="PMD38927.1"/>
    </source>
</evidence>
<feature type="region of interest" description="Disordered" evidence="1">
    <location>
        <begin position="138"/>
        <end position="168"/>
    </location>
</feature>
<sequence>MQMQMQMQESRGEAQTVRHGVNGERLTMDDGRWTMDDGRWTMDDGRWTAALRERVRGRCAAASRAEGASAARLGWAGACLKCQPNELYAVLLRRLFGAKLGPAVCFEKSRRTRPGAACLPDASVPIGKASEVSTFNRQSVSCRHSREKHQGRAGRGEGRGAREVREVK</sequence>
<evidence type="ECO:0000256" key="1">
    <source>
        <dbReference type="SAM" id="MobiDB-lite"/>
    </source>
</evidence>
<dbReference type="AlphaFoldDB" id="A0A2J6RKA7"/>
<organism evidence="2 3">
    <name type="scientific">Hyaloscypha variabilis (strain UAMH 11265 / GT02V1 / F)</name>
    <name type="common">Meliniomyces variabilis</name>
    <dbReference type="NCBI Taxonomy" id="1149755"/>
    <lineage>
        <taxon>Eukaryota</taxon>
        <taxon>Fungi</taxon>
        <taxon>Dikarya</taxon>
        <taxon>Ascomycota</taxon>
        <taxon>Pezizomycotina</taxon>
        <taxon>Leotiomycetes</taxon>
        <taxon>Helotiales</taxon>
        <taxon>Hyaloscyphaceae</taxon>
        <taxon>Hyaloscypha</taxon>
        <taxon>Hyaloscypha variabilis</taxon>
    </lineage>
</organism>
<feature type="compositionally biased region" description="Basic and acidic residues" evidence="1">
    <location>
        <begin position="148"/>
        <end position="168"/>
    </location>
</feature>
<reference evidence="2 3" key="1">
    <citation type="submission" date="2016-04" db="EMBL/GenBank/DDBJ databases">
        <title>A degradative enzymes factory behind the ericoid mycorrhizal symbiosis.</title>
        <authorList>
            <consortium name="DOE Joint Genome Institute"/>
            <person name="Martino E."/>
            <person name="Morin E."/>
            <person name="Grelet G."/>
            <person name="Kuo A."/>
            <person name="Kohler A."/>
            <person name="Daghino S."/>
            <person name="Barry K."/>
            <person name="Choi C."/>
            <person name="Cichocki N."/>
            <person name="Clum A."/>
            <person name="Copeland A."/>
            <person name="Hainaut M."/>
            <person name="Haridas S."/>
            <person name="Labutti K."/>
            <person name="Lindquist E."/>
            <person name="Lipzen A."/>
            <person name="Khouja H.-R."/>
            <person name="Murat C."/>
            <person name="Ohm R."/>
            <person name="Olson A."/>
            <person name="Spatafora J."/>
            <person name="Veneault-Fourrey C."/>
            <person name="Henrissat B."/>
            <person name="Grigoriev I."/>
            <person name="Martin F."/>
            <person name="Perotto S."/>
        </authorList>
    </citation>
    <scope>NUCLEOTIDE SEQUENCE [LARGE SCALE GENOMIC DNA]</scope>
    <source>
        <strain evidence="2 3">F</strain>
    </source>
</reference>
<evidence type="ECO:0000313" key="3">
    <source>
        <dbReference type="Proteomes" id="UP000235786"/>
    </source>
</evidence>
<protein>
    <submittedName>
        <fullName evidence="2">Uncharacterized protein</fullName>
    </submittedName>
</protein>
<dbReference type="Proteomes" id="UP000235786">
    <property type="component" value="Unassembled WGS sequence"/>
</dbReference>
<dbReference type="OrthoDB" id="5595078at2759"/>
<keyword evidence="3" id="KW-1185">Reference proteome</keyword>
<gene>
    <name evidence="2" type="ORF">L207DRAFT_530390</name>
</gene>
<accession>A0A2J6RKA7</accession>